<reference evidence="1 2" key="1">
    <citation type="submission" date="2013-11" db="EMBL/GenBank/DDBJ databases">
        <title>Genome sequencing of Stegodyphus mimosarum.</title>
        <authorList>
            <person name="Bechsgaard J."/>
        </authorList>
    </citation>
    <scope>NUCLEOTIDE SEQUENCE [LARGE SCALE GENOMIC DNA]</scope>
</reference>
<dbReference type="EMBL" id="KK115020">
    <property type="protein sequence ID" value="KFM63969.1"/>
    <property type="molecule type" value="Genomic_DNA"/>
</dbReference>
<dbReference type="OMA" id="SKEMYND"/>
<proteinExistence type="predicted"/>
<dbReference type="AlphaFoldDB" id="A0A087TFT0"/>
<dbReference type="Proteomes" id="UP000054359">
    <property type="component" value="Unassembled WGS sequence"/>
</dbReference>
<accession>A0A087TFT0</accession>
<organism evidence="1 2">
    <name type="scientific">Stegodyphus mimosarum</name>
    <name type="common">African social velvet spider</name>
    <dbReference type="NCBI Taxonomy" id="407821"/>
    <lineage>
        <taxon>Eukaryota</taxon>
        <taxon>Metazoa</taxon>
        <taxon>Ecdysozoa</taxon>
        <taxon>Arthropoda</taxon>
        <taxon>Chelicerata</taxon>
        <taxon>Arachnida</taxon>
        <taxon>Araneae</taxon>
        <taxon>Araneomorphae</taxon>
        <taxon>Entelegynae</taxon>
        <taxon>Eresoidea</taxon>
        <taxon>Eresidae</taxon>
        <taxon>Stegodyphus</taxon>
    </lineage>
</organism>
<dbReference type="STRING" id="407821.A0A087TFT0"/>
<name>A0A087TFT0_STEMI</name>
<protein>
    <submittedName>
        <fullName evidence="1">Uncharacterized protein</fullName>
    </submittedName>
</protein>
<dbReference type="OrthoDB" id="6415152at2759"/>
<dbReference type="Gene3D" id="1.25.40.10">
    <property type="entry name" value="Tetratricopeptide repeat domain"/>
    <property type="match status" value="1"/>
</dbReference>
<dbReference type="InterPro" id="IPR011990">
    <property type="entry name" value="TPR-like_helical_dom_sf"/>
</dbReference>
<evidence type="ECO:0000313" key="2">
    <source>
        <dbReference type="Proteomes" id="UP000054359"/>
    </source>
</evidence>
<evidence type="ECO:0000313" key="1">
    <source>
        <dbReference type="EMBL" id="KFM63969.1"/>
    </source>
</evidence>
<sequence length="280" mass="32542">MKKGHIRLLSIEELSQFIDLLVQNKRVKDIVTNVQVMSYIIEYPTEILKPLLQKYSENGDIDSVNEVITNFPDFTQKKVQSRHFYYKALISSGRYEDVICDFEKSAESPEEGSKIFSTYAFFELLKLPDLRERAIKVAEKHLETKFYLPSILVGVHYFINENYDKARELLQVHPPSLDKVDSMILRSVKETGNVTLGMQYVNLVNELTAVKYRIKIRAYGNLLDILVRKEMFDEAAALIKKAEEHEVYLHKYYQSTLMSLKTSLENQNKSVPFNVPSEIK</sequence>
<keyword evidence="2" id="KW-1185">Reference proteome</keyword>
<feature type="non-terminal residue" evidence="1">
    <location>
        <position position="280"/>
    </location>
</feature>
<gene>
    <name evidence="1" type="ORF">X975_22521</name>
</gene>